<dbReference type="Pfam" id="PF01152">
    <property type="entry name" value="Bac_globin"/>
    <property type="match status" value="1"/>
</dbReference>
<reference evidence="7 8" key="1">
    <citation type="submission" date="2016-11" db="EMBL/GenBank/DDBJ databases">
        <authorList>
            <person name="Jaros S."/>
            <person name="Januszkiewicz K."/>
            <person name="Wedrychowicz H."/>
        </authorList>
    </citation>
    <scope>NUCLEOTIDE SEQUENCE [LARGE SCALE GENOMIC DNA]</scope>
    <source>
        <strain evidence="7 8">DSM 44666</strain>
    </source>
</reference>
<proteinExistence type="inferred from homology"/>
<gene>
    <name evidence="7" type="ORF">SAMN05444392_10985</name>
</gene>
<dbReference type="EMBL" id="FQVL01000009">
    <property type="protein sequence ID" value="SHF18031.1"/>
    <property type="molecule type" value="Genomic_DNA"/>
</dbReference>
<dbReference type="PANTHER" id="PTHR47366:SF1">
    <property type="entry name" value="TWO-ON-TWO HEMOGLOBIN-3"/>
    <property type="match status" value="1"/>
</dbReference>
<keyword evidence="5" id="KW-0408">Iron</keyword>
<comment type="cofactor">
    <cofactor evidence="1">
        <name>heme</name>
        <dbReference type="ChEBI" id="CHEBI:30413"/>
    </cofactor>
</comment>
<keyword evidence="2" id="KW-0813">Transport</keyword>
<dbReference type="PANTHER" id="PTHR47366">
    <property type="entry name" value="TWO-ON-TWO HEMOGLOBIN-3"/>
    <property type="match status" value="1"/>
</dbReference>
<dbReference type="STRING" id="112248.SAMN05444392_10985"/>
<dbReference type="InterPro" id="IPR009050">
    <property type="entry name" value="Globin-like_sf"/>
</dbReference>
<dbReference type="SUPFAM" id="SSF46458">
    <property type="entry name" value="Globin-like"/>
    <property type="match status" value="1"/>
</dbReference>
<keyword evidence="4" id="KW-0479">Metal-binding</keyword>
<dbReference type="Proteomes" id="UP000184476">
    <property type="component" value="Unassembled WGS sequence"/>
</dbReference>
<evidence type="ECO:0000256" key="4">
    <source>
        <dbReference type="ARBA" id="ARBA00022723"/>
    </source>
</evidence>
<evidence type="ECO:0000313" key="8">
    <source>
        <dbReference type="Proteomes" id="UP000184476"/>
    </source>
</evidence>
<dbReference type="InterPro" id="IPR012292">
    <property type="entry name" value="Globin/Proto"/>
</dbReference>
<evidence type="ECO:0000256" key="2">
    <source>
        <dbReference type="ARBA" id="ARBA00022448"/>
    </source>
</evidence>
<evidence type="ECO:0000256" key="1">
    <source>
        <dbReference type="ARBA" id="ARBA00001971"/>
    </source>
</evidence>
<evidence type="ECO:0000313" key="7">
    <source>
        <dbReference type="EMBL" id="SHF18031.1"/>
    </source>
</evidence>
<evidence type="ECO:0000256" key="5">
    <source>
        <dbReference type="ARBA" id="ARBA00023004"/>
    </source>
</evidence>
<comment type="similarity">
    <text evidence="6">Belongs to the truncated hemoglobin family. Group II subfamily.</text>
</comment>
<dbReference type="InterPro" id="IPR001486">
    <property type="entry name" value="Hemoglobin_trunc"/>
</dbReference>
<dbReference type="GO" id="GO:0019825">
    <property type="term" value="F:oxygen binding"/>
    <property type="evidence" value="ECO:0007669"/>
    <property type="project" value="InterPro"/>
</dbReference>
<organism evidence="7 8">
    <name type="scientific">Seinonella peptonophila</name>
    <dbReference type="NCBI Taxonomy" id="112248"/>
    <lineage>
        <taxon>Bacteria</taxon>
        <taxon>Bacillati</taxon>
        <taxon>Bacillota</taxon>
        <taxon>Bacilli</taxon>
        <taxon>Bacillales</taxon>
        <taxon>Thermoactinomycetaceae</taxon>
        <taxon>Seinonella</taxon>
    </lineage>
</organism>
<name>A0A1M4ZJ60_9BACL</name>
<keyword evidence="3" id="KW-0349">Heme</keyword>
<dbReference type="GO" id="GO:0020037">
    <property type="term" value="F:heme binding"/>
    <property type="evidence" value="ECO:0007669"/>
    <property type="project" value="InterPro"/>
</dbReference>
<dbReference type="OrthoDB" id="9790913at2"/>
<sequence>MLSPYEQIGGEKTVRAIVEKFYAKVQQHPLLAPLFPEDIQPVMERQYLFLTQFLGGEPLYTQKRGQPMLRARHLPFPITKKHAEAWLLCMHEALDEVGITGMVRNQIWSRLEMTAFHMVNQSDE</sequence>
<dbReference type="GO" id="GO:0005344">
    <property type="term" value="F:oxygen carrier activity"/>
    <property type="evidence" value="ECO:0007669"/>
    <property type="project" value="InterPro"/>
</dbReference>
<dbReference type="InterPro" id="IPR044203">
    <property type="entry name" value="GlbO/GLB3-like"/>
</dbReference>
<dbReference type="GO" id="GO:0046872">
    <property type="term" value="F:metal ion binding"/>
    <property type="evidence" value="ECO:0007669"/>
    <property type="project" value="UniProtKB-KW"/>
</dbReference>
<dbReference type="Gene3D" id="1.10.490.10">
    <property type="entry name" value="Globins"/>
    <property type="match status" value="1"/>
</dbReference>
<evidence type="ECO:0000256" key="6">
    <source>
        <dbReference type="ARBA" id="ARBA00034496"/>
    </source>
</evidence>
<evidence type="ECO:0000256" key="3">
    <source>
        <dbReference type="ARBA" id="ARBA00022617"/>
    </source>
</evidence>
<protein>
    <submittedName>
        <fullName evidence="7">Hemoglobin</fullName>
    </submittedName>
</protein>
<dbReference type="RefSeq" id="WP_073155743.1">
    <property type="nucleotide sequence ID" value="NZ_FQVL01000009.1"/>
</dbReference>
<dbReference type="AlphaFoldDB" id="A0A1M4ZJ60"/>
<keyword evidence="8" id="KW-1185">Reference proteome</keyword>
<dbReference type="FunFam" id="1.10.490.10:FF:000004">
    <property type="entry name" value="Group 2 hemoglobin yjbI"/>
    <property type="match status" value="1"/>
</dbReference>
<accession>A0A1M4ZJ60</accession>